<evidence type="ECO:0000256" key="8">
    <source>
        <dbReference type="ARBA" id="ARBA00023065"/>
    </source>
</evidence>
<keyword evidence="10" id="KW-0407">Ion channel</keyword>
<feature type="transmembrane region" description="Helical" evidence="12">
    <location>
        <begin position="600"/>
        <end position="619"/>
    </location>
</feature>
<accession>A0AAV2PL50</accession>
<dbReference type="Pfam" id="PF00520">
    <property type="entry name" value="Ion_trans"/>
    <property type="match status" value="1"/>
</dbReference>
<keyword evidence="8" id="KW-0406">Ion transport</keyword>
<dbReference type="InterPro" id="IPR005821">
    <property type="entry name" value="Ion_trans_dom"/>
</dbReference>
<dbReference type="Pfam" id="PF12796">
    <property type="entry name" value="Ank_2"/>
    <property type="match status" value="3"/>
</dbReference>
<dbReference type="PROSITE" id="PS50088">
    <property type="entry name" value="ANK_REPEAT"/>
    <property type="match status" value="4"/>
</dbReference>
<evidence type="ECO:0000256" key="2">
    <source>
        <dbReference type="ARBA" id="ARBA00022448"/>
    </source>
</evidence>
<evidence type="ECO:0000259" key="13">
    <source>
        <dbReference type="Pfam" id="PF00520"/>
    </source>
</evidence>
<reference evidence="14 15" key="1">
    <citation type="submission" date="2024-05" db="EMBL/GenBank/DDBJ databases">
        <authorList>
            <person name="Wallberg A."/>
        </authorList>
    </citation>
    <scope>NUCLEOTIDE SEQUENCE [LARGE SCALE GENOMIC DNA]</scope>
</reference>
<feature type="transmembrane region" description="Helical" evidence="12">
    <location>
        <begin position="508"/>
        <end position="529"/>
    </location>
</feature>
<keyword evidence="2" id="KW-0813">Transport</keyword>
<keyword evidence="6 12" id="KW-1133">Transmembrane helix</keyword>
<organism evidence="14 15">
    <name type="scientific">Meganyctiphanes norvegica</name>
    <name type="common">Northern krill</name>
    <name type="synonym">Thysanopoda norvegica</name>
    <dbReference type="NCBI Taxonomy" id="48144"/>
    <lineage>
        <taxon>Eukaryota</taxon>
        <taxon>Metazoa</taxon>
        <taxon>Ecdysozoa</taxon>
        <taxon>Arthropoda</taxon>
        <taxon>Crustacea</taxon>
        <taxon>Multicrustacea</taxon>
        <taxon>Malacostraca</taxon>
        <taxon>Eumalacostraca</taxon>
        <taxon>Eucarida</taxon>
        <taxon>Euphausiacea</taxon>
        <taxon>Euphausiidae</taxon>
        <taxon>Meganyctiphanes</taxon>
    </lineage>
</organism>
<feature type="domain" description="Ion transport" evidence="13">
    <location>
        <begin position="509"/>
        <end position="759"/>
    </location>
</feature>
<evidence type="ECO:0000256" key="5">
    <source>
        <dbReference type="ARBA" id="ARBA00022737"/>
    </source>
</evidence>
<comment type="subcellular location">
    <subcellularLocation>
        <location evidence="1">Membrane</location>
        <topology evidence="1">Multi-pass membrane protein</topology>
    </subcellularLocation>
</comment>
<feature type="repeat" description="ANK" evidence="11">
    <location>
        <begin position="44"/>
        <end position="76"/>
    </location>
</feature>
<dbReference type="InterPro" id="IPR002110">
    <property type="entry name" value="Ankyrin_rpt"/>
</dbReference>
<protein>
    <recommendedName>
        <fullName evidence="13">Ion transport domain-containing protein</fullName>
    </recommendedName>
</protein>
<dbReference type="Gene3D" id="1.25.40.20">
    <property type="entry name" value="Ankyrin repeat-containing domain"/>
    <property type="match status" value="2"/>
</dbReference>
<evidence type="ECO:0000256" key="12">
    <source>
        <dbReference type="SAM" id="Phobius"/>
    </source>
</evidence>
<keyword evidence="4 12" id="KW-0812">Transmembrane</keyword>
<dbReference type="PRINTS" id="PR01433">
    <property type="entry name" value="POLYCYSTIN2"/>
</dbReference>
<dbReference type="AlphaFoldDB" id="A0AAV2PL50"/>
<dbReference type="PROSITE" id="PS50297">
    <property type="entry name" value="ANK_REP_REGION"/>
    <property type="match status" value="3"/>
</dbReference>
<evidence type="ECO:0000256" key="6">
    <source>
        <dbReference type="ARBA" id="ARBA00022989"/>
    </source>
</evidence>
<dbReference type="InterPro" id="IPR052076">
    <property type="entry name" value="TRP_cation_channel"/>
</dbReference>
<feature type="repeat" description="ANK" evidence="11">
    <location>
        <begin position="387"/>
        <end position="419"/>
    </location>
</feature>
<evidence type="ECO:0000256" key="1">
    <source>
        <dbReference type="ARBA" id="ARBA00004141"/>
    </source>
</evidence>
<evidence type="ECO:0000256" key="4">
    <source>
        <dbReference type="ARBA" id="ARBA00022692"/>
    </source>
</evidence>
<keyword evidence="7 11" id="KW-0040">ANK repeat</keyword>
<dbReference type="EMBL" id="CAXKWB010000278">
    <property type="protein sequence ID" value="CAL4060170.1"/>
    <property type="molecule type" value="Genomic_DNA"/>
</dbReference>
<dbReference type="Proteomes" id="UP001497623">
    <property type="component" value="Unassembled WGS sequence"/>
</dbReference>
<dbReference type="GO" id="GO:0034703">
    <property type="term" value="C:cation channel complex"/>
    <property type="evidence" value="ECO:0007669"/>
    <property type="project" value="UniProtKB-ARBA"/>
</dbReference>
<dbReference type="InterPro" id="IPR036770">
    <property type="entry name" value="Ankyrin_rpt-contain_sf"/>
</dbReference>
<dbReference type="PANTHER" id="PTHR47143:SF4">
    <property type="entry name" value="TRANSIENT RECEPTOR POTENTIAL CATION CHANNEL PROTEIN PAINLESS"/>
    <property type="match status" value="1"/>
</dbReference>
<feature type="transmembrane region" description="Helical" evidence="12">
    <location>
        <begin position="631"/>
        <end position="653"/>
    </location>
</feature>
<evidence type="ECO:0000256" key="7">
    <source>
        <dbReference type="ARBA" id="ARBA00023043"/>
    </source>
</evidence>
<keyword evidence="9 12" id="KW-0472">Membrane</keyword>
<keyword evidence="5" id="KW-0677">Repeat</keyword>
<comment type="caution">
    <text evidence="14">The sequence shown here is derived from an EMBL/GenBank/DDBJ whole genome shotgun (WGS) entry which is preliminary data.</text>
</comment>
<dbReference type="GO" id="GO:0005216">
    <property type="term" value="F:monoatomic ion channel activity"/>
    <property type="evidence" value="ECO:0007669"/>
    <property type="project" value="InterPro"/>
</dbReference>
<name>A0AAV2PL50_MEGNR</name>
<feature type="repeat" description="ANK" evidence="11">
    <location>
        <begin position="269"/>
        <end position="301"/>
    </location>
</feature>
<proteinExistence type="predicted"/>
<feature type="repeat" description="ANK" evidence="11">
    <location>
        <begin position="79"/>
        <end position="111"/>
    </location>
</feature>
<keyword evidence="15" id="KW-1185">Reference proteome</keyword>
<dbReference type="PANTHER" id="PTHR47143">
    <property type="entry name" value="TRANSIENT RECEPTOR POTENTIAL CATION CHANNEL PROTEIN PAINLESS"/>
    <property type="match status" value="1"/>
</dbReference>
<keyword evidence="3" id="KW-0716">Sensory transduction</keyword>
<dbReference type="GO" id="GO:0005509">
    <property type="term" value="F:calcium ion binding"/>
    <property type="evidence" value="ECO:0007669"/>
    <property type="project" value="InterPro"/>
</dbReference>
<dbReference type="InterPro" id="IPR003915">
    <property type="entry name" value="PKD_2"/>
</dbReference>
<feature type="transmembrane region" description="Helical" evidence="12">
    <location>
        <begin position="665"/>
        <end position="687"/>
    </location>
</feature>
<evidence type="ECO:0000313" key="15">
    <source>
        <dbReference type="Proteomes" id="UP001497623"/>
    </source>
</evidence>
<dbReference type="SMART" id="SM00248">
    <property type="entry name" value="ANK"/>
    <property type="match status" value="7"/>
</dbReference>
<evidence type="ECO:0000256" key="3">
    <source>
        <dbReference type="ARBA" id="ARBA00022606"/>
    </source>
</evidence>
<dbReference type="SUPFAM" id="SSF48403">
    <property type="entry name" value="Ankyrin repeat"/>
    <property type="match status" value="2"/>
</dbReference>
<evidence type="ECO:0000256" key="11">
    <source>
        <dbReference type="PROSITE-ProRule" id="PRU00023"/>
    </source>
</evidence>
<gene>
    <name evidence="14" type="ORF">MNOR_LOCUS1098</name>
</gene>
<evidence type="ECO:0000313" key="14">
    <source>
        <dbReference type="EMBL" id="CAL4060170.1"/>
    </source>
</evidence>
<evidence type="ECO:0000256" key="10">
    <source>
        <dbReference type="ARBA" id="ARBA00023303"/>
    </source>
</evidence>
<sequence length="939" mass="107352">MTANMLNKIICGSNDTLLSEQLAHLLPQDDHSTELNHVYDEDPVNGTLLHLVARKNMPSVAELLLRKKADPNVRDVSGDKYCPLHYAVEMSHYRVVDVLLQGGANPNSTLSRFRRSSLHLLLDNEAWINNKENHKKTLDALLKNKEINIELQNKDSESPLVVSLYKGWDYMTEQLIIKGATLESDNNNIIEDDDIQATYNRMLGSIQNDATLCESRKKNISEKPRHYNNELKESLKCSDLKKFEAIITHIKQIKSDKDLVSIINSDEDQGKTLLQYACNNGLIDLVEGLIKHGANPLKEDQTNHYSPLLYAAGKGYHKIVQKLTNKMSLDKSLEKGLKQIDKRGESVLHKIVKQDYRSENANYIECLKIIIKYKSKLDSIVDSTDEWGNTPLHYAAHLDDQNFARILLTNGAHLGIKNNYGKLAIANIQPSVLGDALNHCIEPQNTGKKLTADQEFEIRLNYRQLIGCKMSEIECVKFLSRSDGHCHLLCHPVINTFLSLKWQRIQKYYVFNFFLYLLYLVLLTVYILIYHNKTDTLKEQQLNKTIDGNDKPDQIASEPIYLETNATQMVLQITITFITLCIAVKESAQLILSWHSYITSFKNLLEVTIIVMALSLLFVPCEAIEKQHLSAWLILFLWINFILILGCHPKLAIYITMFKRVSRNFIKFIILFSCMILAFSFSFYLVFQFDENFTTIPQTIMRTIVMTTGELEFTALPFTTFPNASQIMFLLFVLFIILVLMNFITGLAVSDITIIQQEAEIYSYRNQVELIAHLETVFLVDRVATHNYALFNTMKVFLKGLLMFPSCLKTERIKMFPNQPASRKFSLGQILRTCLGVLPTQQRKVMCTCKQNHVFHLDQSHVDAAMAVVLAEKDSRMTRLEDRVSGRIGELEIQLSQCMAKLEGRLATMDDTVANLTDMIKVIHSDVVKRNETDILMDA</sequence>
<feature type="transmembrane region" description="Helical" evidence="12">
    <location>
        <begin position="727"/>
        <end position="749"/>
    </location>
</feature>
<evidence type="ECO:0000256" key="9">
    <source>
        <dbReference type="ARBA" id="ARBA00023136"/>
    </source>
</evidence>